<keyword evidence="3" id="KW-1003">Cell membrane</keyword>
<comment type="caution">
    <text evidence="7">The sequence shown here is derived from an EMBL/GenBank/DDBJ whole genome shotgun (WGS) entry which is preliminary data.</text>
</comment>
<name>A0AAW6EB55_9FIRM</name>
<dbReference type="GO" id="GO:0005886">
    <property type="term" value="C:plasma membrane"/>
    <property type="evidence" value="ECO:0007669"/>
    <property type="project" value="UniProtKB-SubCell"/>
</dbReference>
<accession>A0AAW6EB55</accession>
<dbReference type="NCBIfam" id="NF045973">
    <property type="entry name" value="conju_CD1115"/>
    <property type="match status" value="1"/>
</dbReference>
<proteinExistence type="inferred from homology"/>
<reference evidence="7" key="1">
    <citation type="submission" date="2023-01" db="EMBL/GenBank/DDBJ databases">
        <title>Human gut microbiome strain richness.</title>
        <authorList>
            <person name="Chen-Liaw A."/>
        </authorList>
    </citation>
    <scope>NUCLEOTIDE SEQUENCE</scope>
    <source>
        <strain evidence="7">1001275st1_F4_1001275B_160808</strain>
    </source>
</reference>
<dbReference type="SUPFAM" id="SSF52540">
    <property type="entry name" value="P-loop containing nucleoside triphosphate hydrolases"/>
    <property type="match status" value="1"/>
</dbReference>
<dbReference type="PANTHER" id="PTHR37937:SF1">
    <property type="entry name" value="CONJUGATIVE TRANSFER: DNA TRANSPORT"/>
    <property type="match status" value="1"/>
</dbReference>
<comment type="similarity">
    <text evidence="2">Belongs to the VirD4/TraG family.</text>
</comment>
<dbReference type="PANTHER" id="PTHR37937">
    <property type="entry name" value="CONJUGATIVE TRANSFER: DNA TRANSPORT"/>
    <property type="match status" value="1"/>
</dbReference>
<dbReference type="InterPro" id="IPR027417">
    <property type="entry name" value="P-loop_NTPase"/>
</dbReference>
<evidence type="ECO:0000256" key="5">
    <source>
        <dbReference type="ARBA" id="ARBA00022989"/>
    </source>
</evidence>
<gene>
    <name evidence="7" type="ORF">PNU62_11920</name>
</gene>
<dbReference type="AlphaFoldDB" id="A0AAW6EB55"/>
<dbReference type="RefSeq" id="WP_195388926.1">
    <property type="nucleotide sequence ID" value="NZ_JADNGL010000017.1"/>
</dbReference>
<protein>
    <submittedName>
        <fullName evidence="7">Type IV secretory system conjugative DNA transfer family protein</fullName>
    </submittedName>
</protein>
<keyword evidence="5" id="KW-1133">Transmembrane helix</keyword>
<dbReference type="InterPro" id="IPR003688">
    <property type="entry name" value="TraG/VirD4"/>
</dbReference>
<keyword evidence="6" id="KW-0472">Membrane</keyword>
<dbReference type="Pfam" id="PF02534">
    <property type="entry name" value="T4SS-DNA_transf"/>
    <property type="match status" value="1"/>
</dbReference>
<keyword evidence="4" id="KW-0812">Transmembrane</keyword>
<comment type="subcellular location">
    <subcellularLocation>
        <location evidence="1">Cell membrane</location>
        <topology evidence="1">Multi-pass membrane protein</topology>
    </subcellularLocation>
</comment>
<sequence>MNKQRITGGRPAYTAPRERYGKRTLAKGVELLEDTKVTGLNNNVLVIGNSGCGKTGSYICSVLSDIKSSVILQDVKGLLYDMFEGELRAKGYNIIKLDFTEPEKSQGYNPLAAVKRNKDGSIYEPDVKAIADAISPVSSGCKEPYWDMSAASMIEFAIAYALEALPKEYHNMTSVLELFHTYIQNNGDAYFVKWIKDNPNTLSTRLFSETQATRPSDRTFASTAGIAASHLNCFNMKELRYIFNNKISVNLADIGRRKTAVFIKTSDTEHNLDNLVSLFYTQTLQALCREADNSPKGRLPVPVHMILDDFGATSTYISNFDKNISTIRSRDIYASLIIQSLSQLATMYDENAAKTIINNCDTMLFMGCNDPDTARMIADRASKTMDNILCMPRDKVYVIFSGRQAMLADKIAPYSMLQKDHQISM</sequence>
<dbReference type="Proteomes" id="UP001211015">
    <property type="component" value="Unassembled WGS sequence"/>
</dbReference>
<dbReference type="InterPro" id="IPR051539">
    <property type="entry name" value="T4SS-coupling_protein"/>
</dbReference>
<evidence type="ECO:0000256" key="3">
    <source>
        <dbReference type="ARBA" id="ARBA00022475"/>
    </source>
</evidence>
<organism evidence="7 8">
    <name type="scientific">Ruminococcus bicirculans</name>
    <name type="common">ex Wegman et al. 2014</name>
    <dbReference type="NCBI Taxonomy" id="1160721"/>
    <lineage>
        <taxon>Bacteria</taxon>
        <taxon>Bacillati</taxon>
        <taxon>Bacillota</taxon>
        <taxon>Clostridia</taxon>
        <taxon>Eubacteriales</taxon>
        <taxon>Oscillospiraceae</taxon>
        <taxon>Ruminococcus</taxon>
    </lineage>
</organism>
<dbReference type="EMBL" id="JAQMLV010000018">
    <property type="protein sequence ID" value="MDB8745727.1"/>
    <property type="molecule type" value="Genomic_DNA"/>
</dbReference>
<evidence type="ECO:0000256" key="4">
    <source>
        <dbReference type="ARBA" id="ARBA00022692"/>
    </source>
</evidence>
<evidence type="ECO:0000256" key="2">
    <source>
        <dbReference type="ARBA" id="ARBA00008806"/>
    </source>
</evidence>
<dbReference type="CDD" id="cd01127">
    <property type="entry name" value="TrwB_TraG_TraD_VirD4"/>
    <property type="match status" value="1"/>
</dbReference>
<evidence type="ECO:0000256" key="6">
    <source>
        <dbReference type="ARBA" id="ARBA00023136"/>
    </source>
</evidence>
<evidence type="ECO:0000313" key="7">
    <source>
        <dbReference type="EMBL" id="MDB8745727.1"/>
    </source>
</evidence>
<evidence type="ECO:0000313" key="8">
    <source>
        <dbReference type="Proteomes" id="UP001211015"/>
    </source>
</evidence>
<evidence type="ECO:0000256" key="1">
    <source>
        <dbReference type="ARBA" id="ARBA00004651"/>
    </source>
</evidence>
<dbReference type="Gene3D" id="3.40.50.300">
    <property type="entry name" value="P-loop containing nucleotide triphosphate hydrolases"/>
    <property type="match status" value="1"/>
</dbReference>